<dbReference type="AlphaFoldDB" id="A0ABD0M296"/>
<comment type="caution">
    <text evidence="1">The sequence shown here is derived from an EMBL/GenBank/DDBJ whole genome shotgun (WGS) entry which is preliminary data.</text>
</comment>
<dbReference type="Proteomes" id="UP001519460">
    <property type="component" value="Unassembled WGS sequence"/>
</dbReference>
<organism evidence="1 2">
    <name type="scientific">Batillaria attramentaria</name>
    <dbReference type="NCBI Taxonomy" id="370345"/>
    <lineage>
        <taxon>Eukaryota</taxon>
        <taxon>Metazoa</taxon>
        <taxon>Spiralia</taxon>
        <taxon>Lophotrochozoa</taxon>
        <taxon>Mollusca</taxon>
        <taxon>Gastropoda</taxon>
        <taxon>Caenogastropoda</taxon>
        <taxon>Sorbeoconcha</taxon>
        <taxon>Cerithioidea</taxon>
        <taxon>Batillariidae</taxon>
        <taxon>Batillaria</taxon>
    </lineage>
</organism>
<dbReference type="EMBL" id="JACVVK020000010">
    <property type="protein sequence ID" value="KAK7505513.1"/>
    <property type="molecule type" value="Genomic_DNA"/>
</dbReference>
<reference evidence="1 2" key="1">
    <citation type="journal article" date="2023" name="Sci. Data">
        <title>Genome assembly of the Korean intertidal mud-creeper Batillaria attramentaria.</title>
        <authorList>
            <person name="Patra A.K."/>
            <person name="Ho P.T."/>
            <person name="Jun S."/>
            <person name="Lee S.J."/>
            <person name="Kim Y."/>
            <person name="Won Y.J."/>
        </authorList>
    </citation>
    <scope>NUCLEOTIDE SEQUENCE [LARGE SCALE GENOMIC DNA]</scope>
    <source>
        <strain evidence="1">Wonlab-2016</strain>
    </source>
</reference>
<protein>
    <submittedName>
        <fullName evidence="1">Uncharacterized protein</fullName>
    </submittedName>
</protein>
<keyword evidence="2" id="KW-1185">Reference proteome</keyword>
<accession>A0ABD0M296</accession>
<name>A0ABD0M296_9CAEN</name>
<proteinExistence type="predicted"/>
<evidence type="ECO:0000313" key="2">
    <source>
        <dbReference type="Proteomes" id="UP001519460"/>
    </source>
</evidence>
<gene>
    <name evidence="1" type="ORF">BaRGS_00003258</name>
</gene>
<evidence type="ECO:0000313" key="1">
    <source>
        <dbReference type="EMBL" id="KAK7505513.1"/>
    </source>
</evidence>
<sequence length="90" mass="9965">MPRRVVTVCHYVAWGTECIPVPHCRPAARSLIAAHYEEISEGAVCIYLRRRHVTHRISVSGDMTGVAKSIAQWLSWQVVTLKPAGSGTHT</sequence>